<dbReference type="CDD" id="cd08503">
    <property type="entry name" value="PBP2_NikA_DppA_OppA_like_17"/>
    <property type="match status" value="1"/>
</dbReference>
<sequence length="453" mass="49993">MDTEVSIARAFQIFEPLVKMGSGDEIVENVLAESFTPNDDASVWTLKLRDGVRWHDGTPLTVDDAIYTINYNVENKTWAANIWSNVDRPGLHKVDDLTLQMPLTAPNFLFPETLVDTNELIIKDGTTSFERPIGTGPFKFESFTPGQQSTFVRNDDYWGGAPKLEKVEIDSINDDSARLNALMSGQVDAISGVPFSGIAQLERSGLSVSNKPSGSWVGIRMNTRMKPFDDPRVREAMRLLIDRDQIVSNAYGGNAAVGNDLFGWFDPNFADLPQRSYDDDKARELLKEAGYENLTLSLPTTNLAPGMNEMVTLFAASAAKAGVTITVQQMPMAEFYATPQSEQPWSPTYWEGRPIGTQINMQMSPLAVDSGLSETAWTDPGFLAAYEAATSSSGPADQRSHLIEAQTRIYDEGPYIIPAFLNLVTAHADYVSGLTTNMRMPFGDYDFSDVMVK</sequence>
<feature type="domain" description="Solute-binding protein family 5" evidence="4">
    <location>
        <begin position="28"/>
        <end position="342"/>
    </location>
</feature>
<dbReference type="Pfam" id="PF00496">
    <property type="entry name" value="SBP_bac_5"/>
    <property type="match status" value="1"/>
</dbReference>
<gene>
    <name evidence="5" type="ORF">BOX37_13175</name>
</gene>
<reference evidence="5" key="1">
    <citation type="submission" date="2016-11" db="EMBL/GenBank/DDBJ databases">
        <authorList>
            <person name="Jaros S."/>
            <person name="Januszkiewicz K."/>
            <person name="Wedrychowicz H."/>
        </authorList>
    </citation>
    <scope>NUCLEOTIDE SEQUENCE [LARGE SCALE GENOMIC DNA]</scope>
    <source>
        <strain evidence="5">Y48</strain>
    </source>
</reference>
<keyword evidence="6" id="KW-1185">Reference proteome</keyword>
<evidence type="ECO:0000313" key="6">
    <source>
        <dbReference type="Proteomes" id="UP000183810"/>
    </source>
</evidence>
<dbReference type="GO" id="GO:1904680">
    <property type="term" value="F:peptide transmembrane transporter activity"/>
    <property type="evidence" value="ECO:0007669"/>
    <property type="project" value="TreeGrafter"/>
</dbReference>
<proteinExistence type="inferred from homology"/>
<evidence type="ECO:0000313" key="5">
    <source>
        <dbReference type="EMBL" id="APE34742.1"/>
    </source>
</evidence>
<dbReference type="PANTHER" id="PTHR30290">
    <property type="entry name" value="PERIPLASMIC BINDING COMPONENT OF ABC TRANSPORTER"/>
    <property type="match status" value="1"/>
</dbReference>
<name>A0A1J0VRT6_9NOCA</name>
<dbReference type="PANTHER" id="PTHR30290:SF9">
    <property type="entry name" value="OLIGOPEPTIDE-BINDING PROTEIN APPA"/>
    <property type="match status" value="1"/>
</dbReference>
<dbReference type="Gene3D" id="3.10.105.10">
    <property type="entry name" value="Dipeptide-binding Protein, Domain 3"/>
    <property type="match status" value="1"/>
</dbReference>
<evidence type="ECO:0000256" key="1">
    <source>
        <dbReference type="ARBA" id="ARBA00005695"/>
    </source>
</evidence>
<dbReference type="Proteomes" id="UP000183810">
    <property type="component" value="Chromosome"/>
</dbReference>
<keyword evidence="2" id="KW-0813">Transport</keyword>
<dbReference type="InterPro" id="IPR039424">
    <property type="entry name" value="SBP_5"/>
</dbReference>
<dbReference type="GO" id="GO:0015833">
    <property type="term" value="P:peptide transport"/>
    <property type="evidence" value="ECO:0007669"/>
    <property type="project" value="TreeGrafter"/>
</dbReference>
<dbReference type="EMBL" id="CP018082">
    <property type="protein sequence ID" value="APE34742.1"/>
    <property type="molecule type" value="Genomic_DNA"/>
</dbReference>
<comment type="similarity">
    <text evidence="1">Belongs to the bacterial solute-binding protein 5 family.</text>
</comment>
<evidence type="ECO:0000259" key="4">
    <source>
        <dbReference type="Pfam" id="PF00496"/>
    </source>
</evidence>
<protein>
    <recommendedName>
        <fullName evidence="4">Solute-binding protein family 5 domain-containing protein</fullName>
    </recommendedName>
</protein>
<dbReference type="InterPro" id="IPR000914">
    <property type="entry name" value="SBP_5_dom"/>
</dbReference>
<dbReference type="KEGG" id="nsl:BOX37_13175"/>
<evidence type="ECO:0000256" key="2">
    <source>
        <dbReference type="ARBA" id="ARBA00022448"/>
    </source>
</evidence>
<organism evidence="5 6">
    <name type="scientific">Nocardia mangyaensis</name>
    <dbReference type="NCBI Taxonomy" id="2213200"/>
    <lineage>
        <taxon>Bacteria</taxon>
        <taxon>Bacillati</taxon>
        <taxon>Actinomycetota</taxon>
        <taxon>Actinomycetes</taxon>
        <taxon>Mycobacteriales</taxon>
        <taxon>Nocardiaceae</taxon>
        <taxon>Nocardia</taxon>
    </lineage>
</organism>
<dbReference type="Gene3D" id="3.40.190.10">
    <property type="entry name" value="Periplasmic binding protein-like II"/>
    <property type="match status" value="1"/>
</dbReference>
<keyword evidence="3" id="KW-0732">Signal</keyword>
<evidence type="ECO:0000256" key="3">
    <source>
        <dbReference type="ARBA" id="ARBA00022729"/>
    </source>
</evidence>
<accession>A0A1J0VRT6</accession>
<dbReference type="SUPFAM" id="SSF53850">
    <property type="entry name" value="Periplasmic binding protein-like II"/>
    <property type="match status" value="1"/>
</dbReference>
<dbReference type="AlphaFoldDB" id="A0A1J0VRT6"/>